<evidence type="ECO:0000256" key="4">
    <source>
        <dbReference type="ARBA" id="ARBA00022989"/>
    </source>
</evidence>
<comment type="subcellular location">
    <subcellularLocation>
        <location evidence="1">Cell membrane</location>
        <topology evidence="1">Multi-pass membrane protein</topology>
    </subcellularLocation>
</comment>
<dbReference type="InterPro" id="IPR051449">
    <property type="entry name" value="ABC-2_transporter_component"/>
</dbReference>
<evidence type="ECO:0000256" key="1">
    <source>
        <dbReference type="ARBA" id="ARBA00004651"/>
    </source>
</evidence>
<evidence type="ECO:0000259" key="7">
    <source>
        <dbReference type="Pfam" id="PF12698"/>
    </source>
</evidence>
<reference evidence="8 9" key="1">
    <citation type="submission" date="2018-09" db="EMBL/GenBank/DDBJ databases">
        <title>Draft genome of Simplicispira sp. NY-02.</title>
        <authorList>
            <person name="Im W.T."/>
        </authorList>
    </citation>
    <scope>NUCLEOTIDE SEQUENCE [LARGE SCALE GENOMIC DNA]</scope>
    <source>
        <strain evidence="8 9">NY-02</strain>
    </source>
</reference>
<keyword evidence="9" id="KW-1185">Reference proteome</keyword>
<feature type="transmembrane region" description="Helical" evidence="6">
    <location>
        <begin position="294"/>
        <end position="314"/>
    </location>
</feature>
<sequence length="396" mass="42715">MRSWFKRALCAWYDALRGVVRDQGVVLLLVAAPVLYGFFYPWFYATEVATQMPVAVVDLDHSSLSRQITRLAQADPNIAVTLVTGDEHEAREALWSGAIGGYAVLPADLQRKVLRSEAAVVNVQANGAYALINKAVQRGFAEAVGTASAAVEIRMLEAHGQSALQARASRSPVQLQTVALFNPTEGYGSYVVPAVALLILQQTLLMGAAMLAGTWVERGEHRAPRSVWVARLLALCTLGLMSGLLYFGWIFTWQDYPRGGNPWGALVLLLCYVPTNAALGMLLGLCFGNRERALQVLLFTTLPMVFLAGFSWPVEALPLPLQWLRWLIPSTAGVQASLRLNQLGAPLADVMPYLGTLLALFCACLVGLWWKTRAAPRLSGAAAQAAAATPASPAQG</sequence>
<dbReference type="GO" id="GO:0005886">
    <property type="term" value="C:plasma membrane"/>
    <property type="evidence" value="ECO:0007669"/>
    <property type="project" value="UniProtKB-SubCell"/>
</dbReference>
<keyword evidence="5 6" id="KW-0472">Membrane</keyword>
<dbReference type="EMBL" id="QXJC01000001">
    <property type="protein sequence ID" value="RID99049.1"/>
    <property type="molecule type" value="Genomic_DNA"/>
</dbReference>
<organism evidence="8 9">
    <name type="scientific">Simplicispira hankyongi</name>
    <dbReference type="NCBI Taxonomy" id="2315688"/>
    <lineage>
        <taxon>Bacteria</taxon>
        <taxon>Pseudomonadati</taxon>
        <taxon>Pseudomonadota</taxon>
        <taxon>Betaproteobacteria</taxon>
        <taxon>Burkholderiales</taxon>
        <taxon>Comamonadaceae</taxon>
        <taxon>Simplicispira</taxon>
    </lineage>
</organism>
<dbReference type="InterPro" id="IPR013525">
    <property type="entry name" value="ABC2_TM"/>
</dbReference>
<feature type="transmembrane region" description="Helical" evidence="6">
    <location>
        <begin position="263"/>
        <end position="287"/>
    </location>
</feature>
<comment type="caution">
    <text evidence="8">The sequence shown here is derived from an EMBL/GenBank/DDBJ whole genome shotgun (WGS) entry which is preliminary data.</text>
</comment>
<evidence type="ECO:0000313" key="9">
    <source>
        <dbReference type="Proteomes" id="UP000266302"/>
    </source>
</evidence>
<feature type="transmembrane region" description="Helical" evidence="6">
    <location>
        <begin position="190"/>
        <end position="216"/>
    </location>
</feature>
<feature type="transmembrane region" description="Helical" evidence="6">
    <location>
        <begin position="25"/>
        <end position="43"/>
    </location>
</feature>
<dbReference type="OrthoDB" id="9811522at2"/>
<evidence type="ECO:0000256" key="2">
    <source>
        <dbReference type="ARBA" id="ARBA00022475"/>
    </source>
</evidence>
<evidence type="ECO:0000256" key="5">
    <source>
        <dbReference type="ARBA" id="ARBA00023136"/>
    </source>
</evidence>
<keyword evidence="2" id="KW-1003">Cell membrane</keyword>
<dbReference type="GO" id="GO:0140359">
    <property type="term" value="F:ABC-type transporter activity"/>
    <property type="evidence" value="ECO:0007669"/>
    <property type="project" value="InterPro"/>
</dbReference>
<dbReference type="Proteomes" id="UP000266302">
    <property type="component" value="Unassembled WGS sequence"/>
</dbReference>
<dbReference type="AlphaFoldDB" id="A0A398C8H5"/>
<dbReference type="Pfam" id="PF12698">
    <property type="entry name" value="ABC2_membrane_3"/>
    <property type="match status" value="1"/>
</dbReference>
<dbReference type="RefSeq" id="WP_119107500.1">
    <property type="nucleotide sequence ID" value="NZ_QXJC01000001.1"/>
</dbReference>
<name>A0A398C8H5_9BURK</name>
<protein>
    <submittedName>
        <fullName evidence="8">ABC transporter permease</fullName>
    </submittedName>
</protein>
<gene>
    <name evidence="8" type="ORF">D3F03_00925</name>
</gene>
<feature type="transmembrane region" description="Helical" evidence="6">
    <location>
        <begin position="350"/>
        <end position="370"/>
    </location>
</feature>
<dbReference type="Gene3D" id="3.40.1710.10">
    <property type="entry name" value="abc type-2 transporter like domain"/>
    <property type="match status" value="1"/>
</dbReference>
<dbReference type="PANTHER" id="PTHR30294">
    <property type="entry name" value="MEMBRANE COMPONENT OF ABC TRANSPORTER YHHJ-RELATED"/>
    <property type="match status" value="1"/>
</dbReference>
<proteinExistence type="predicted"/>
<accession>A0A398C8H5</accession>
<feature type="domain" description="ABC-2 type transporter transmembrane" evidence="7">
    <location>
        <begin position="28"/>
        <end position="369"/>
    </location>
</feature>
<evidence type="ECO:0000256" key="6">
    <source>
        <dbReference type="SAM" id="Phobius"/>
    </source>
</evidence>
<feature type="transmembrane region" description="Helical" evidence="6">
    <location>
        <begin position="228"/>
        <end position="251"/>
    </location>
</feature>
<keyword evidence="4 6" id="KW-1133">Transmembrane helix</keyword>
<evidence type="ECO:0000313" key="8">
    <source>
        <dbReference type="EMBL" id="RID99049.1"/>
    </source>
</evidence>
<keyword evidence="3 6" id="KW-0812">Transmembrane</keyword>
<evidence type="ECO:0000256" key="3">
    <source>
        <dbReference type="ARBA" id="ARBA00022692"/>
    </source>
</evidence>
<dbReference type="PANTHER" id="PTHR30294:SF46">
    <property type="entry name" value="ABC TRANSPORTER PERMEASE"/>
    <property type="match status" value="1"/>
</dbReference>